<evidence type="ECO:0000313" key="11">
    <source>
        <dbReference type="Proteomes" id="UP001392437"/>
    </source>
</evidence>
<gene>
    <name evidence="10" type="ORF">PG999_004424</name>
</gene>
<proteinExistence type="inferred from homology"/>
<dbReference type="InterPro" id="IPR036396">
    <property type="entry name" value="Cyt_P450_sf"/>
</dbReference>
<evidence type="ECO:0000256" key="9">
    <source>
        <dbReference type="SAM" id="Phobius"/>
    </source>
</evidence>
<feature type="binding site" description="axial binding residue" evidence="7">
    <location>
        <position position="385"/>
    </location>
    <ligand>
        <name>heme</name>
        <dbReference type="ChEBI" id="CHEBI:30413"/>
    </ligand>
    <ligandPart>
        <name>Fe</name>
        <dbReference type="ChEBI" id="CHEBI:18248"/>
    </ligandPart>
</feature>
<dbReference type="Proteomes" id="UP001392437">
    <property type="component" value="Unassembled WGS sequence"/>
</dbReference>
<dbReference type="GO" id="GO:0005506">
    <property type="term" value="F:iron ion binding"/>
    <property type="evidence" value="ECO:0007669"/>
    <property type="project" value="InterPro"/>
</dbReference>
<evidence type="ECO:0000256" key="7">
    <source>
        <dbReference type="PIRSR" id="PIRSR602403-1"/>
    </source>
</evidence>
<evidence type="ECO:0000313" key="10">
    <source>
        <dbReference type="EMBL" id="KAK8120304.1"/>
    </source>
</evidence>
<evidence type="ECO:0008006" key="12">
    <source>
        <dbReference type="Google" id="ProtNLM"/>
    </source>
</evidence>
<evidence type="ECO:0000256" key="6">
    <source>
        <dbReference type="ARBA" id="ARBA00023033"/>
    </source>
</evidence>
<keyword evidence="8" id="KW-0560">Oxidoreductase</keyword>
<dbReference type="GO" id="GO:0020037">
    <property type="term" value="F:heme binding"/>
    <property type="evidence" value="ECO:0007669"/>
    <property type="project" value="InterPro"/>
</dbReference>
<name>A0AAW0QZ95_9PEZI</name>
<keyword evidence="9" id="KW-0812">Transmembrane</keyword>
<dbReference type="EMBL" id="JAQQWP010000004">
    <property type="protein sequence ID" value="KAK8120304.1"/>
    <property type="molecule type" value="Genomic_DNA"/>
</dbReference>
<comment type="similarity">
    <text evidence="2 8">Belongs to the cytochrome P450 family.</text>
</comment>
<keyword evidence="6 8" id="KW-0503">Monooxygenase</keyword>
<sequence>MQKSCHKLIEAMSTMLQGRDFAVSTLQAVGIGLVGASVLAYNAVIIIYRLYFDPLSKFPGPKLYAISNLPYLFQDKILGTWVKSTTTIHAKYGPIVRIAPNRLAMDGSIGWKEIFMRRPNLPEFGKSTEFYGVGKLGIFPVDREDHRRQRRAMAHAFSAAALQDQEDYVKGYVDMLIQRMQNHAAEGKVVDVTRWYNYLTFDIIGELAFGEPFGCLKESDYHPLVAMIFGGIRAQASQCEGFHRRRQRDYRHGAFRLYFPHHAHARGLSAARSRDTLVVRVGGRDKHEINKGATVPACLHRGNLANLPTSFGDATADFPWVRDCWEIHPPRLYQWATYHNPTNFADPETFIPERWLPEAHPLYDARFESDNKAAFKPFSAGPRDCIGKNLAYAEMRLVVARLLWNFDISALPRQDNWESRQRIFIVSDKGPLMIKLAPRSI</sequence>
<keyword evidence="9" id="KW-1133">Transmembrane helix</keyword>
<comment type="caution">
    <text evidence="10">The sequence shown here is derived from an EMBL/GenBank/DDBJ whole genome shotgun (WGS) entry which is preliminary data.</text>
</comment>
<keyword evidence="5 7" id="KW-0408">Iron</keyword>
<dbReference type="Gene3D" id="1.10.630.10">
    <property type="entry name" value="Cytochrome P450"/>
    <property type="match status" value="2"/>
</dbReference>
<organism evidence="10 11">
    <name type="scientific">Apiospora kogelbergensis</name>
    <dbReference type="NCBI Taxonomy" id="1337665"/>
    <lineage>
        <taxon>Eukaryota</taxon>
        <taxon>Fungi</taxon>
        <taxon>Dikarya</taxon>
        <taxon>Ascomycota</taxon>
        <taxon>Pezizomycotina</taxon>
        <taxon>Sordariomycetes</taxon>
        <taxon>Xylariomycetidae</taxon>
        <taxon>Amphisphaeriales</taxon>
        <taxon>Apiosporaceae</taxon>
        <taxon>Apiospora</taxon>
    </lineage>
</organism>
<evidence type="ECO:0000256" key="8">
    <source>
        <dbReference type="RuleBase" id="RU000461"/>
    </source>
</evidence>
<evidence type="ECO:0000256" key="4">
    <source>
        <dbReference type="ARBA" id="ARBA00022723"/>
    </source>
</evidence>
<feature type="transmembrane region" description="Helical" evidence="9">
    <location>
        <begin position="21"/>
        <end position="51"/>
    </location>
</feature>
<dbReference type="PANTHER" id="PTHR24305">
    <property type="entry name" value="CYTOCHROME P450"/>
    <property type="match status" value="1"/>
</dbReference>
<dbReference type="GO" id="GO:0016705">
    <property type="term" value="F:oxidoreductase activity, acting on paired donors, with incorporation or reduction of molecular oxygen"/>
    <property type="evidence" value="ECO:0007669"/>
    <property type="project" value="InterPro"/>
</dbReference>
<dbReference type="PROSITE" id="PS00086">
    <property type="entry name" value="CYTOCHROME_P450"/>
    <property type="match status" value="1"/>
</dbReference>
<dbReference type="InterPro" id="IPR017972">
    <property type="entry name" value="Cyt_P450_CS"/>
</dbReference>
<keyword evidence="11" id="KW-1185">Reference proteome</keyword>
<evidence type="ECO:0000256" key="2">
    <source>
        <dbReference type="ARBA" id="ARBA00010617"/>
    </source>
</evidence>
<keyword evidence="4 7" id="KW-0479">Metal-binding</keyword>
<reference evidence="10 11" key="1">
    <citation type="submission" date="2023-01" db="EMBL/GenBank/DDBJ databases">
        <title>Analysis of 21 Apiospora genomes using comparative genomics revels a genus with tremendous synthesis potential of carbohydrate active enzymes and secondary metabolites.</title>
        <authorList>
            <person name="Sorensen T."/>
        </authorList>
    </citation>
    <scope>NUCLEOTIDE SEQUENCE [LARGE SCALE GENOMIC DNA]</scope>
    <source>
        <strain evidence="10 11">CBS 117206</strain>
    </source>
</reference>
<evidence type="ECO:0000256" key="5">
    <source>
        <dbReference type="ARBA" id="ARBA00023004"/>
    </source>
</evidence>
<protein>
    <recommendedName>
        <fullName evidence="12">Cytochrome P450</fullName>
    </recommendedName>
</protein>
<dbReference type="InterPro" id="IPR050121">
    <property type="entry name" value="Cytochrome_P450_monoxygenase"/>
</dbReference>
<dbReference type="Pfam" id="PF00067">
    <property type="entry name" value="p450"/>
    <property type="match status" value="2"/>
</dbReference>
<dbReference type="AlphaFoldDB" id="A0AAW0QZ95"/>
<comment type="cofactor">
    <cofactor evidence="1 7">
        <name>heme</name>
        <dbReference type="ChEBI" id="CHEBI:30413"/>
    </cofactor>
</comment>
<dbReference type="PRINTS" id="PR00465">
    <property type="entry name" value="EP450IV"/>
</dbReference>
<evidence type="ECO:0000256" key="3">
    <source>
        <dbReference type="ARBA" id="ARBA00022617"/>
    </source>
</evidence>
<keyword evidence="3 7" id="KW-0349">Heme</keyword>
<dbReference type="InterPro" id="IPR002403">
    <property type="entry name" value="Cyt_P450_E_grp-IV"/>
</dbReference>
<dbReference type="SUPFAM" id="SSF48264">
    <property type="entry name" value="Cytochrome P450"/>
    <property type="match status" value="2"/>
</dbReference>
<dbReference type="InterPro" id="IPR001128">
    <property type="entry name" value="Cyt_P450"/>
</dbReference>
<dbReference type="GO" id="GO:0004497">
    <property type="term" value="F:monooxygenase activity"/>
    <property type="evidence" value="ECO:0007669"/>
    <property type="project" value="UniProtKB-KW"/>
</dbReference>
<dbReference type="PANTHER" id="PTHR24305:SF210">
    <property type="entry name" value="CYTOCHROME P450 MONOOXYGENASE ASQL-RELATED"/>
    <property type="match status" value="1"/>
</dbReference>
<evidence type="ECO:0000256" key="1">
    <source>
        <dbReference type="ARBA" id="ARBA00001971"/>
    </source>
</evidence>
<keyword evidence="9" id="KW-0472">Membrane</keyword>
<accession>A0AAW0QZ95</accession>